<dbReference type="InterPro" id="IPR036291">
    <property type="entry name" value="NAD(P)-bd_dom_sf"/>
</dbReference>
<evidence type="ECO:0000313" key="10">
    <source>
        <dbReference type="EMBL" id="CDZ89893.1"/>
    </source>
</evidence>
<dbReference type="Gene3D" id="3.90.180.10">
    <property type="entry name" value="Medium-chain alcohol dehydrogenases, catalytic domain"/>
    <property type="match status" value="1"/>
</dbReference>
<feature type="region of interest" description="Disordered" evidence="7">
    <location>
        <begin position="1"/>
        <end position="29"/>
    </location>
</feature>
<accession>A0A098BMG8</accession>
<evidence type="ECO:0000256" key="4">
    <source>
        <dbReference type="ARBA" id="ARBA00022833"/>
    </source>
</evidence>
<dbReference type="GO" id="GO:0016491">
    <property type="term" value="F:oxidoreductase activity"/>
    <property type="evidence" value="ECO:0007669"/>
    <property type="project" value="UniProtKB-KW"/>
</dbReference>
<sequence>MTRADGGVFRRPAQAIPWSGKPSDGPEEQRQMRITGAVLEEIGRPRPFAESKPISVSELELDPPGPTELLVRIEAAGVCHSDLSVVDGNRVRPVPMLLGHEAAGRIVEVGSAVDDFRVGQRVVMSFLPRCEACDNCAEDGRLPCTAGSAANNAGELLHGGRRLHRDGHPVHHHLGVSGFATHAVIDRASAVAVDDDVPPDVAAVLGCAVLTGGGAVLNAARPRPQDSIAIVGLGGVGMAALLTAVAQGISRIVAIDTLDDKLARARELGAHETYTPGEALERGVAARYVVECAGSARAFETAFALTAPGGTTVTVGLPAPTATAVISPLTVTAEARTIVGSYLGSAVPRRDIPEYARLWREGRLPVEELISSRIPLSRINEAMDQLADGLAVRQVVVFDD</sequence>
<name>A0A098BMG8_9NOCA</name>
<dbReference type="InterPro" id="IPR013149">
    <property type="entry name" value="ADH-like_C"/>
</dbReference>
<keyword evidence="3 6" id="KW-0479">Metal-binding</keyword>
<evidence type="ECO:0000259" key="8">
    <source>
        <dbReference type="Pfam" id="PF00107"/>
    </source>
</evidence>
<dbReference type="PROSITE" id="PS00059">
    <property type="entry name" value="ADH_ZINC"/>
    <property type="match status" value="1"/>
</dbReference>
<dbReference type="GO" id="GO:0008270">
    <property type="term" value="F:zinc ion binding"/>
    <property type="evidence" value="ECO:0007669"/>
    <property type="project" value="InterPro"/>
</dbReference>
<evidence type="ECO:0000259" key="9">
    <source>
        <dbReference type="Pfam" id="PF08240"/>
    </source>
</evidence>
<organism evidence="10 11">
    <name type="scientific">Rhodococcus ruber</name>
    <dbReference type="NCBI Taxonomy" id="1830"/>
    <lineage>
        <taxon>Bacteria</taxon>
        <taxon>Bacillati</taxon>
        <taxon>Actinomycetota</taxon>
        <taxon>Actinomycetes</taxon>
        <taxon>Mycobacteriales</taxon>
        <taxon>Nocardiaceae</taxon>
        <taxon>Rhodococcus</taxon>
    </lineage>
</organism>
<keyword evidence="5" id="KW-0560">Oxidoreductase</keyword>
<dbReference type="InterPro" id="IPR011032">
    <property type="entry name" value="GroES-like_sf"/>
</dbReference>
<dbReference type="InterPro" id="IPR013154">
    <property type="entry name" value="ADH-like_N"/>
</dbReference>
<evidence type="ECO:0000256" key="7">
    <source>
        <dbReference type="SAM" id="MobiDB-lite"/>
    </source>
</evidence>
<evidence type="ECO:0000313" key="11">
    <source>
        <dbReference type="Proteomes" id="UP000042997"/>
    </source>
</evidence>
<dbReference type="Pfam" id="PF00107">
    <property type="entry name" value="ADH_zinc_N"/>
    <property type="match status" value="1"/>
</dbReference>
<evidence type="ECO:0000256" key="2">
    <source>
        <dbReference type="ARBA" id="ARBA00008072"/>
    </source>
</evidence>
<comment type="cofactor">
    <cofactor evidence="1 6">
        <name>Zn(2+)</name>
        <dbReference type="ChEBI" id="CHEBI:29105"/>
    </cofactor>
</comment>
<feature type="domain" description="Alcohol dehydrogenase-like N-terminal" evidence="9">
    <location>
        <begin position="65"/>
        <end position="156"/>
    </location>
</feature>
<evidence type="ECO:0000256" key="3">
    <source>
        <dbReference type="ARBA" id="ARBA00022723"/>
    </source>
</evidence>
<dbReference type="AlphaFoldDB" id="A0A098BMG8"/>
<dbReference type="Pfam" id="PF08240">
    <property type="entry name" value="ADH_N"/>
    <property type="match status" value="1"/>
</dbReference>
<evidence type="ECO:0000256" key="5">
    <source>
        <dbReference type="ARBA" id="ARBA00023002"/>
    </source>
</evidence>
<gene>
    <name evidence="10" type="primary">adh</name>
    <name evidence="10" type="ORF">RHRU231_570014</name>
</gene>
<reference evidence="10 11" key="1">
    <citation type="journal article" date="2014" name="Genome Announc.">
        <title>Draft Genome Sequence of Propane- and Butane-Oxidizing Actinobacterium Rhodococcus ruber IEGM 231.</title>
        <authorList>
            <person name="Ivshina I.B."/>
            <person name="Kuyukina M.S."/>
            <person name="Krivoruchko A.V."/>
            <person name="Barbe V."/>
            <person name="Fischer C."/>
        </authorList>
    </citation>
    <scope>NUCLEOTIDE SEQUENCE [LARGE SCALE GENOMIC DNA]</scope>
</reference>
<dbReference type="eggNOG" id="COG1062">
    <property type="taxonomic scope" value="Bacteria"/>
</dbReference>
<dbReference type="Gene3D" id="3.40.50.720">
    <property type="entry name" value="NAD(P)-binding Rossmann-like Domain"/>
    <property type="match status" value="1"/>
</dbReference>
<dbReference type="PANTHER" id="PTHR43350">
    <property type="entry name" value="NAD-DEPENDENT ALCOHOL DEHYDROGENASE"/>
    <property type="match status" value="1"/>
</dbReference>
<dbReference type="InterPro" id="IPR002328">
    <property type="entry name" value="ADH_Zn_CS"/>
</dbReference>
<protein>
    <submittedName>
        <fullName evidence="10">Alcohol dehydrogenase, Zn-containing</fullName>
    </submittedName>
</protein>
<evidence type="ECO:0000256" key="1">
    <source>
        <dbReference type="ARBA" id="ARBA00001947"/>
    </source>
</evidence>
<evidence type="ECO:0000256" key="6">
    <source>
        <dbReference type="RuleBase" id="RU361277"/>
    </source>
</evidence>
<dbReference type="EMBL" id="CCSD01000069">
    <property type="protein sequence ID" value="CDZ89893.1"/>
    <property type="molecule type" value="Genomic_DNA"/>
</dbReference>
<dbReference type="SUPFAM" id="SSF51735">
    <property type="entry name" value="NAD(P)-binding Rossmann-fold domains"/>
    <property type="match status" value="1"/>
</dbReference>
<dbReference type="Proteomes" id="UP000042997">
    <property type="component" value="Unassembled WGS sequence"/>
</dbReference>
<dbReference type="PANTHER" id="PTHR43350:SF21">
    <property type="entry name" value="S-NITROSOMYCOTHIOL REDUCTASE MSCR"/>
    <property type="match status" value="1"/>
</dbReference>
<keyword evidence="4 6" id="KW-0862">Zinc</keyword>
<comment type="similarity">
    <text evidence="2 6">Belongs to the zinc-containing alcohol dehydrogenase family.</text>
</comment>
<feature type="domain" description="Alcohol dehydrogenase-like C-terminal" evidence="8">
    <location>
        <begin position="235"/>
        <end position="358"/>
    </location>
</feature>
<proteinExistence type="inferred from homology"/>
<dbReference type="SUPFAM" id="SSF50129">
    <property type="entry name" value="GroES-like"/>
    <property type="match status" value="2"/>
</dbReference>